<accession>A0ABT8PNH1</accession>
<dbReference type="Proteomes" id="UP001171606">
    <property type="component" value="Unassembled WGS sequence"/>
</dbReference>
<feature type="compositionally biased region" description="Polar residues" evidence="1">
    <location>
        <begin position="1"/>
        <end position="11"/>
    </location>
</feature>
<feature type="region of interest" description="Disordered" evidence="1">
    <location>
        <begin position="1"/>
        <end position="26"/>
    </location>
</feature>
<name>A0ABT8PNH1_9BURK</name>
<evidence type="ECO:0000313" key="3">
    <source>
        <dbReference type="Proteomes" id="UP001171606"/>
    </source>
</evidence>
<proteinExistence type="predicted"/>
<reference evidence="2" key="1">
    <citation type="submission" date="2023-07" db="EMBL/GenBank/DDBJ databases">
        <title>A collection of bacterial strains from the Burkholderia cepacia Research Laboratory and Repository.</title>
        <authorList>
            <person name="Lipuma J."/>
            <person name="Spilker T."/>
            <person name="Caverly L."/>
        </authorList>
    </citation>
    <scope>NUCLEOTIDE SEQUENCE</scope>
    <source>
        <strain evidence="2">AU42020</strain>
    </source>
</reference>
<evidence type="ECO:0000256" key="1">
    <source>
        <dbReference type="SAM" id="MobiDB-lite"/>
    </source>
</evidence>
<dbReference type="RefSeq" id="WP_301757464.1">
    <property type="nucleotide sequence ID" value="NZ_JAUJSQ010000022.1"/>
</dbReference>
<dbReference type="EMBL" id="JAUJSQ010000022">
    <property type="protein sequence ID" value="MDN7936185.1"/>
    <property type="molecule type" value="Genomic_DNA"/>
</dbReference>
<protein>
    <recommendedName>
        <fullName evidence="4">DUF1998 domain-containing protein</fullName>
    </recommendedName>
</protein>
<sequence>MEKTKTTTTGKAMSPEKKESKAKVMSRSRNQLATSYAPESFFTFEGGLGACISRSSAGEHIELSDTTISLIYERMNELGRAWFETAMSARANDVTQPEVLPSQCVESALLDDDRTNFLLPGVDRFYLCKPSHMEYSPAPLAFVCRTCGLFRDYEDLNALDKDLPYLTPEHCQDPKKARKCDWEQLDVIFVHWSGNWEQPFPGQWQWSDKEAKAVKRRDTCICGSQKFRINRRSAAIGDWFFTCAVCEKPLSQKWLQNDKDTLWMLRNLNSPQRLTEVRMQAAPYRASSAYYVKSDLFIDFKDGNQQLLTKLRPGREDELKDFIASTYGFAVERITEEDVIKACEGKPECKKDLANYLSAVATIAQANEQLEKGLVPEGMKPMVQSFMDTAIIAREGVIKDLRDREILLPKVELPFSVSSLVKERRNRFASKYDPVRLAVEHAALKNTRLDVETRVNGKKPYVSFTRLDEDLSSDDHDKTEATQIETRGLLDQLGFADMGLIREFDLCRFSFGYSRMDSTPVLRDKRGMNMPVRLRLFPPVRNNDSSKFPVYVVQQGNEALYVRLKEEVVLQWLQSLGCADMFALKEGERLGAGILGVTHPMGPFLDGLPETDTPPVYLYLYTLLHSYAHLLMKHVSEYSGLDLGSVGEYIFPADLAFVVYRNGTTMDLGNLSALWRNSGNAMLSALLGSKATLCGTGSLCTHRGGACPDCIMAPETSCVAGNKLLSRSVLRSVGGRPRFDTRKGSICGYLDFVAK</sequence>
<evidence type="ECO:0008006" key="4">
    <source>
        <dbReference type="Google" id="ProtNLM"/>
    </source>
</evidence>
<evidence type="ECO:0000313" key="2">
    <source>
        <dbReference type="EMBL" id="MDN7936185.1"/>
    </source>
</evidence>
<keyword evidence="3" id="KW-1185">Reference proteome</keyword>
<organism evidence="2 3">
    <name type="scientific">Burkholderia metallica</name>
    <dbReference type="NCBI Taxonomy" id="488729"/>
    <lineage>
        <taxon>Bacteria</taxon>
        <taxon>Pseudomonadati</taxon>
        <taxon>Pseudomonadota</taxon>
        <taxon>Betaproteobacteria</taxon>
        <taxon>Burkholderiales</taxon>
        <taxon>Burkholderiaceae</taxon>
        <taxon>Burkholderia</taxon>
        <taxon>Burkholderia cepacia complex</taxon>
    </lineage>
</organism>
<gene>
    <name evidence="2" type="ORF">QZM52_33435</name>
</gene>
<comment type="caution">
    <text evidence="2">The sequence shown here is derived from an EMBL/GenBank/DDBJ whole genome shotgun (WGS) entry which is preliminary data.</text>
</comment>